<dbReference type="GeneTree" id="ENSGT00940000161250"/>
<dbReference type="PANTHER" id="PTHR46861">
    <property type="entry name" value="TUMOR NECROSIS FACTOR RECEPTOR SUPERFAMILY MEMBER 1A"/>
    <property type="match status" value="1"/>
</dbReference>
<feature type="region of interest" description="Disordered" evidence="1">
    <location>
        <begin position="247"/>
        <end position="276"/>
    </location>
</feature>
<proteinExistence type="predicted"/>
<evidence type="ECO:0000313" key="2">
    <source>
        <dbReference type="Ensembl" id="ENSMFAP00000062781.1"/>
    </source>
</evidence>
<dbReference type="GO" id="GO:0043235">
    <property type="term" value="C:receptor complex"/>
    <property type="evidence" value="ECO:0007669"/>
    <property type="project" value="TreeGrafter"/>
</dbReference>
<reference evidence="2" key="2">
    <citation type="submission" date="2025-08" db="UniProtKB">
        <authorList>
            <consortium name="Ensembl"/>
        </authorList>
    </citation>
    <scope>IDENTIFICATION</scope>
</reference>
<feature type="compositionally biased region" description="Pro residues" evidence="1">
    <location>
        <begin position="263"/>
        <end position="276"/>
    </location>
</feature>
<organism evidence="2 3">
    <name type="scientific">Macaca fascicularis</name>
    <name type="common">Crab-eating macaque</name>
    <name type="synonym">Cynomolgus monkey</name>
    <dbReference type="NCBI Taxonomy" id="9541"/>
    <lineage>
        <taxon>Eukaryota</taxon>
        <taxon>Metazoa</taxon>
        <taxon>Chordata</taxon>
        <taxon>Craniata</taxon>
        <taxon>Vertebrata</taxon>
        <taxon>Euteleostomi</taxon>
        <taxon>Mammalia</taxon>
        <taxon>Eutheria</taxon>
        <taxon>Euarchontoglires</taxon>
        <taxon>Primates</taxon>
        <taxon>Haplorrhini</taxon>
        <taxon>Catarrhini</taxon>
        <taxon>Cercopithecidae</taxon>
        <taxon>Cercopithecinae</taxon>
        <taxon>Macaca</taxon>
    </lineage>
</organism>
<sequence length="276" mass="30491">AGTTGAHPHAQLIFVFLVDLYPRGGLLLVSPVSDKELRDEGCGQVCSLHPQDHTILCRRSHKKMPFYGNAFSPGIPTGADPCPPGLRVPTHTQIKSSWSCTKCLEPMKWINLGSRKIASGTADGTRKIQSLYSWSSPLEQCIVCWVCLEGTQRRSCPSLDVTIRPCHAFFLREVYCTSLVNCKTDIHNNSICFLGRLKAVFQAGLTELSPLFLVFKLCFLPVLFFHIISRYQTWATDEGSVACGRCPPTSEAKRRDGTGKPLTPKPRFAPPPGFTP</sequence>
<dbReference type="InterPro" id="IPR052493">
    <property type="entry name" value="TNFRSF1A"/>
</dbReference>
<dbReference type="PANTHER" id="PTHR46861:SF1">
    <property type="entry name" value="TUMOR NECROSIS FACTOR RECEPTOR SUPERFAMILY MEMBER 1A"/>
    <property type="match status" value="1"/>
</dbReference>
<dbReference type="Ensembl" id="ENSMFAT00000092084.1">
    <property type="protein sequence ID" value="ENSMFAP00000062781.1"/>
    <property type="gene ID" value="ENSMFAG00000032181.2"/>
</dbReference>
<keyword evidence="3" id="KW-1185">Reference proteome</keyword>
<gene>
    <name evidence="2" type="primary">PLEKHG6</name>
</gene>
<dbReference type="GO" id="GO:0045121">
    <property type="term" value="C:membrane raft"/>
    <property type="evidence" value="ECO:0007669"/>
    <property type="project" value="TreeGrafter"/>
</dbReference>
<dbReference type="Proteomes" id="UP000233100">
    <property type="component" value="Chromosome 11"/>
</dbReference>
<evidence type="ECO:0000256" key="1">
    <source>
        <dbReference type="SAM" id="MobiDB-lite"/>
    </source>
</evidence>
<dbReference type="GO" id="GO:0006954">
    <property type="term" value="P:inflammatory response"/>
    <property type="evidence" value="ECO:0007669"/>
    <property type="project" value="TreeGrafter"/>
</dbReference>
<accession>A0A7N9DAE9</accession>
<dbReference type="GO" id="GO:0005031">
    <property type="term" value="F:tumor necrosis factor receptor activity"/>
    <property type="evidence" value="ECO:0007669"/>
    <property type="project" value="TreeGrafter"/>
</dbReference>
<dbReference type="GO" id="GO:0043120">
    <property type="term" value="F:tumor necrosis factor binding"/>
    <property type="evidence" value="ECO:0007669"/>
    <property type="project" value="TreeGrafter"/>
</dbReference>
<dbReference type="AlphaFoldDB" id="A0A7N9DAE9"/>
<name>A0A7N9DAE9_MACFA</name>
<protein>
    <submittedName>
        <fullName evidence="2">Pleckstrin homology and RhoGEF domain containing G6</fullName>
    </submittedName>
</protein>
<reference evidence="2 3" key="1">
    <citation type="submission" date="2013-03" db="EMBL/GenBank/DDBJ databases">
        <authorList>
            <person name="Warren W."/>
            <person name="Wilson R.K."/>
        </authorList>
    </citation>
    <scope>NUCLEOTIDE SEQUENCE</scope>
</reference>
<reference evidence="2" key="3">
    <citation type="submission" date="2025-09" db="UniProtKB">
        <authorList>
            <consortium name="Ensembl"/>
        </authorList>
    </citation>
    <scope>IDENTIFICATION</scope>
</reference>
<dbReference type="Bgee" id="ENSMFAG00000032181">
    <property type="expression patterns" value="Expressed in colon and 2 other cell types or tissues"/>
</dbReference>
<evidence type="ECO:0000313" key="3">
    <source>
        <dbReference type="Proteomes" id="UP000233100"/>
    </source>
</evidence>